<feature type="transmembrane region" description="Helical" evidence="12">
    <location>
        <begin position="185"/>
        <end position="204"/>
    </location>
</feature>
<dbReference type="GO" id="GO:0005886">
    <property type="term" value="C:plasma membrane"/>
    <property type="evidence" value="ECO:0007669"/>
    <property type="project" value="UniProtKB-SubCell"/>
</dbReference>
<dbReference type="GO" id="GO:0044781">
    <property type="term" value="P:bacterial-type flagellum organization"/>
    <property type="evidence" value="ECO:0007669"/>
    <property type="project" value="UniProtKB-UniRule"/>
</dbReference>
<reference evidence="14 15" key="1">
    <citation type="submission" date="2017-01" db="EMBL/GenBank/DDBJ databases">
        <authorList>
            <person name="Varghese N."/>
            <person name="Submissions S."/>
        </authorList>
    </citation>
    <scope>NUCLEOTIDE SEQUENCE [LARGE SCALE GENOMIC DNA]</scope>
    <source>
        <strain evidence="14 15">ATCC 700171</strain>
    </source>
</reference>
<keyword evidence="8 12" id="KW-1133">Transmembrane helix</keyword>
<evidence type="ECO:0000256" key="13">
    <source>
        <dbReference type="SAM" id="SignalP"/>
    </source>
</evidence>
<protein>
    <recommendedName>
        <fullName evidence="2 12">Flagellar biosynthetic protein FliP</fullName>
    </recommendedName>
</protein>
<keyword evidence="13" id="KW-0732">Signal</keyword>
<keyword evidence="11 12" id="KW-1006">Bacterial flagellum protein export</keyword>
<sequence>MRRLPVVAALVLAAALPQAGLAQELPLVDAAGLDAVAGGIGRHSITLLAVMTALSLAPGIAIMVTCFPFIVTVLSILRVSMGLQQSPPNMLIVSLAMFLTWFVMNPVLTEAWDVAGAPLRDGQITVTQAFERGIVPFRGFMEQRTDPEMMAALAEVAPDPQAPPDRLSVLVPAFMLSEIQRAFEIGFLVALPFLIIDLVVSAVLMSMGMMMVPPVVVALPFKLAFFVVVDGWGMIAAALVRSYQ</sequence>
<comment type="similarity">
    <text evidence="1 12">Belongs to the FliP/MopC/SpaP family.</text>
</comment>
<evidence type="ECO:0000256" key="4">
    <source>
        <dbReference type="ARBA" id="ARBA00022475"/>
    </source>
</evidence>
<evidence type="ECO:0000313" key="14">
    <source>
        <dbReference type="EMBL" id="SIR06606.1"/>
    </source>
</evidence>
<keyword evidence="3 12" id="KW-0813">Transport</keyword>
<dbReference type="InterPro" id="IPR005838">
    <property type="entry name" value="T3SS_IM_P"/>
</dbReference>
<feature type="signal peptide" evidence="13">
    <location>
        <begin position="1"/>
        <end position="22"/>
    </location>
</feature>
<proteinExistence type="inferred from homology"/>
<dbReference type="GO" id="GO:0009306">
    <property type="term" value="P:protein secretion"/>
    <property type="evidence" value="ECO:0007669"/>
    <property type="project" value="UniProtKB-UniRule"/>
</dbReference>
<keyword evidence="7 12" id="KW-0653">Protein transport</keyword>
<keyword evidence="9 12" id="KW-0472">Membrane</keyword>
<keyword evidence="4 12" id="KW-1003">Cell membrane</keyword>
<evidence type="ECO:0000256" key="12">
    <source>
        <dbReference type="RuleBase" id="RU362069"/>
    </source>
</evidence>
<feature type="chain" id="PRO_5013020788" description="Flagellar biosynthetic protein FliP" evidence="13">
    <location>
        <begin position="23"/>
        <end position="244"/>
    </location>
</feature>
<dbReference type="Pfam" id="PF00813">
    <property type="entry name" value="FliP"/>
    <property type="match status" value="1"/>
</dbReference>
<evidence type="ECO:0000256" key="9">
    <source>
        <dbReference type="ARBA" id="ARBA00023136"/>
    </source>
</evidence>
<keyword evidence="14" id="KW-0282">Flagellum</keyword>
<comment type="function">
    <text evidence="12">Plays a role in the flagellum-specific transport system.</text>
</comment>
<dbReference type="PANTHER" id="PTHR30587">
    <property type="entry name" value="FLAGELLAR BIOSYNTHETIC PROTEIN FLIP"/>
    <property type="match status" value="1"/>
</dbReference>
<dbReference type="OrthoDB" id="9805111at2"/>
<dbReference type="AlphaFoldDB" id="A0A1N6XWC9"/>
<dbReference type="Proteomes" id="UP000323956">
    <property type="component" value="Unassembled WGS sequence"/>
</dbReference>
<dbReference type="NCBIfam" id="TIGR01103">
    <property type="entry name" value="fliP"/>
    <property type="match status" value="1"/>
</dbReference>
<keyword evidence="5 12" id="KW-0812">Transmembrane</keyword>
<gene>
    <name evidence="12" type="primary">fliP</name>
    <name evidence="14" type="ORF">SAMN05421641_12318</name>
</gene>
<dbReference type="PRINTS" id="PR01302">
    <property type="entry name" value="TYPE3IMPPROT"/>
</dbReference>
<evidence type="ECO:0000313" key="15">
    <source>
        <dbReference type="Proteomes" id="UP000323956"/>
    </source>
</evidence>
<dbReference type="RefSeq" id="WP_149766433.1">
    <property type="nucleotide sequence ID" value="NZ_FTMK01000023.1"/>
</dbReference>
<evidence type="ECO:0000256" key="11">
    <source>
        <dbReference type="ARBA" id="ARBA00023225"/>
    </source>
</evidence>
<feature type="transmembrane region" description="Helical" evidence="12">
    <location>
        <begin position="89"/>
        <end position="108"/>
    </location>
</feature>
<accession>A0A1N6XWC9</accession>
<name>A0A1N6XWC9_9RHOB</name>
<evidence type="ECO:0000256" key="5">
    <source>
        <dbReference type="ARBA" id="ARBA00022692"/>
    </source>
</evidence>
<dbReference type="NCBIfam" id="NF009438">
    <property type="entry name" value="PRK12797.1"/>
    <property type="match status" value="1"/>
</dbReference>
<dbReference type="PRINTS" id="PR00951">
    <property type="entry name" value="FLGBIOSNFLIP"/>
</dbReference>
<dbReference type="PANTHER" id="PTHR30587:SF0">
    <property type="entry name" value="FLAGELLAR BIOSYNTHETIC PROTEIN FLIP"/>
    <property type="match status" value="1"/>
</dbReference>
<evidence type="ECO:0000256" key="8">
    <source>
        <dbReference type="ARBA" id="ARBA00022989"/>
    </source>
</evidence>
<evidence type="ECO:0000256" key="1">
    <source>
        <dbReference type="ARBA" id="ARBA00006257"/>
    </source>
</evidence>
<evidence type="ECO:0000256" key="10">
    <source>
        <dbReference type="ARBA" id="ARBA00023143"/>
    </source>
</evidence>
<dbReference type="GO" id="GO:0009425">
    <property type="term" value="C:bacterial-type flagellum basal body"/>
    <property type="evidence" value="ECO:0007669"/>
    <property type="project" value="UniProtKB-SubCell"/>
</dbReference>
<dbReference type="InterPro" id="IPR005837">
    <property type="entry name" value="FliP"/>
</dbReference>
<keyword evidence="10" id="KW-0975">Bacterial flagellum</keyword>
<organism evidence="14 15">
    <name type="scientific">Paracoccus thiocyanatus</name>
    <dbReference type="NCBI Taxonomy" id="34006"/>
    <lineage>
        <taxon>Bacteria</taxon>
        <taxon>Pseudomonadati</taxon>
        <taxon>Pseudomonadota</taxon>
        <taxon>Alphaproteobacteria</taxon>
        <taxon>Rhodobacterales</taxon>
        <taxon>Paracoccaceae</taxon>
        <taxon>Paracoccus</taxon>
    </lineage>
</organism>
<evidence type="ECO:0000256" key="2">
    <source>
        <dbReference type="ARBA" id="ARBA00021714"/>
    </source>
</evidence>
<dbReference type="PROSITE" id="PS01060">
    <property type="entry name" value="FLIP_1"/>
    <property type="match status" value="1"/>
</dbReference>
<feature type="transmembrane region" description="Helical" evidence="12">
    <location>
        <begin position="216"/>
        <end position="240"/>
    </location>
</feature>
<evidence type="ECO:0000256" key="7">
    <source>
        <dbReference type="ARBA" id="ARBA00022927"/>
    </source>
</evidence>
<evidence type="ECO:0000256" key="6">
    <source>
        <dbReference type="ARBA" id="ARBA00022795"/>
    </source>
</evidence>
<keyword evidence="14" id="KW-0969">Cilium</keyword>
<keyword evidence="14" id="KW-0966">Cell projection</keyword>
<keyword evidence="6 12" id="KW-1005">Bacterial flagellum biogenesis</keyword>
<feature type="transmembrane region" description="Helical" evidence="12">
    <location>
        <begin position="46"/>
        <end position="77"/>
    </location>
</feature>
<comment type="subcellular location">
    <subcellularLocation>
        <location evidence="12">Cell membrane</location>
        <topology evidence="12">Multi-pass membrane protein</topology>
    </subcellularLocation>
    <subcellularLocation>
        <location evidence="12">Bacterial flagellum basal body</location>
    </subcellularLocation>
</comment>
<evidence type="ECO:0000256" key="3">
    <source>
        <dbReference type="ARBA" id="ARBA00022448"/>
    </source>
</evidence>
<dbReference type="EMBL" id="FTMK01000023">
    <property type="protein sequence ID" value="SIR06606.1"/>
    <property type="molecule type" value="Genomic_DNA"/>
</dbReference>